<name>A0AAI8LIF5_ENTFC</name>
<reference evidence="1 2" key="1">
    <citation type="submission" date="2018-10" db="EMBL/GenBank/DDBJ databases">
        <title>Escaping from acidified nitrite in gastric host defense: Transcriptomic basis for resistance to free nitrous acid in Enterococcus faecalis.</title>
        <authorList>
            <person name="Yu Z."/>
            <person name="Shi D."/>
            <person name="Liu W."/>
            <person name="Meng F."/>
        </authorList>
    </citation>
    <scope>NUCLEOTIDE SEQUENCE [LARGE SCALE GENOMIC DNA]</scope>
    <source>
        <strain evidence="1 2">JE1</strain>
    </source>
</reference>
<evidence type="ECO:0000313" key="1">
    <source>
        <dbReference type="EMBL" id="AYM71925.1"/>
    </source>
</evidence>
<dbReference type="Proteomes" id="UP000275747">
    <property type="component" value="Chromosome"/>
</dbReference>
<sequence>MAPAIKPNTPPINNDHKKFSIAFPSFVPLSHFYFTLYLEGLQKYAPRNFSKKRGCDRSGQLQEISAYFRRSYFWNTVYQEVVKKLFCIK</sequence>
<dbReference type="EMBL" id="CP033041">
    <property type="protein sequence ID" value="AYM71925.1"/>
    <property type="molecule type" value="Genomic_DNA"/>
</dbReference>
<organism evidence="1 2">
    <name type="scientific">Enterococcus faecium</name>
    <name type="common">Streptococcus faecium</name>
    <dbReference type="NCBI Taxonomy" id="1352"/>
    <lineage>
        <taxon>Bacteria</taxon>
        <taxon>Bacillati</taxon>
        <taxon>Bacillota</taxon>
        <taxon>Bacilli</taxon>
        <taxon>Lactobacillales</taxon>
        <taxon>Enterococcaceae</taxon>
        <taxon>Enterococcus</taxon>
    </lineage>
</organism>
<gene>
    <name evidence="1" type="ORF">D9Z05_00955</name>
</gene>
<evidence type="ECO:0000313" key="2">
    <source>
        <dbReference type="Proteomes" id="UP000275747"/>
    </source>
</evidence>
<protein>
    <submittedName>
        <fullName evidence="1">Uncharacterized protein</fullName>
    </submittedName>
</protein>
<proteinExistence type="predicted"/>
<dbReference type="AlphaFoldDB" id="A0AAI8LIF5"/>
<accession>A0AAI8LIF5</accession>